<sequence length="149" mass="16334">AAGRGDGAIVKLLLDTGKVDIDSQDKDGKTPLSWAARRGHEAIVKLLLDTGQVDIDSQDKNDRTPLSWAVENGWCGIVELLVESGVDVKGTCGTGWTPLQLAAWNAQSEVERLLWSRGASVSRDFFGIEMLFSHQSGDDVMPYCTNYHW</sequence>
<proteinExistence type="predicted"/>
<keyword evidence="1" id="KW-0677">Repeat</keyword>
<dbReference type="Gene3D" id="1.25.40.20">
    <property type="entry name" value="Ankyrin repeat-containing domain"/>
    <property type="match status" value="2"/>
</dbReference>
<evidence type="ECO:0000256" key="1">
    <source>
        <dbReference type="ARBA" id="ARBA00022737"/>
    </source>
</evidence>
<dbReference type="SMART" id="SM00248">
    <property type="entry name" value="ANK"/>
    <property type="match status" value="3"/>
</dbReference>
<evidence type="ECO:0000256" key="3">
    <source>
        <dbReference type="PROSITE-ProRule" id="PRU00023"/>
    </source>
</evidence>
<dbReference type="Proteomes" id="UP000730481">
    <property type="component" value="Unassembled WGS sequence"/>
</dbReference>
<dbReference type="SUPFAM" id="SSF48403">
    <property type="entry name" value="Ankyrin repeat"/>
    <property type="match status" value="1"/>
</dbReference>
<dbReference type="Pfam" id="PF12796">
    <property type="entry name" value="Ank_2"/>
    <property type="match status" value="1"/>
</dbReference>
<reference evidence="4" key="1">
    <citation type="journal article" date="2017" name="Mycologia">
        <title>Fusarium algeriense, sp. nov., a novel toxigenic crown rot pathogen of durum wheat from Algeria is nested in the Fusarium burgessii species complex.</title>
        <authorList>
            <person name="Laraba I."/>
            <person name="Keddad A."/>
            <person name="Boureghda H."/>
            <person name="Abdallah N."/>
            <person name="Vaughan M.M."/>
            <person name="Proctor R.H."/>
            <person name="Busman M."/>
            <person name="O'Donnell K."/>
        </authorList>
    </citation>
    <scope>NUCLEOTIDE SEQUENCE</scope>
    <source>
        <strain evidence="4">NRRL 25174</strain>
    </source>
</reference>
<feature type="repeat" description="ANK" evidence="3">
    <location>
        <begin position="27"/>
        <end position="51"/>
    </location>
</feature>
<comment type="caution">
    <text evidence="4">The sequence shown here is derived from an EMBL/GenBank/DDBJ whole genome shotgun (WGS) entry which is preliminary data.</text>
</comment>
<dbReference type="EMBL" id="PVQB02001503">
    <property type="protein sequence ID" value="KAF4331691.1"/>
    <property type="molecule type" value="Genomic_DNA"/>
</dbReference>
<accession>A0A9P5DLU4</accession>
<feature type="repeat" description="ANK" evidence="3">
    <location>
        <begin position="94"/>
        <end position="122"/>
    </location>
</feature>
<reference evidence="4" key="2">
    <citation type="submission" date="2020-02" db="EMBL/GenBank/DDBJ databases">
        <title>Identification and distribution of gene clusters putatively required for synthesis of sphingolipid metabolism inhibitors in phylogenetically diverse species of the filamentous fungus Fusarium.</title>
        <authorList>
            <person name="Kim H.-S."/>
            <person name="Busman M."/>
            <person name="Brown D.W."/>
            <person name="Divon H."/>
            <person name="Uhlig S."/>
            <person name="Proctor R.H."/>
        </authorList>
    </citation>
    <scope>NUCLEOTIDE SEQUENCE</scope>
    <source>
        <strain evidence="4">NRRL 25174</strain>
    </source>
</reference>
<dbReference type="Pfam" id="PF00023">
    <property type="entry name" value="Ank"/>
    <property type="match status" value="1"/>
</dbReference>
<dbReference type="PRINTS" id="PR01415">
    <property type="entry name" value="ANKYRIN"/>
</dbReference>
<dbReference type="PROSITE" id="PS50088">
    <property type="entry name" value="ANK_REPEAT"/>
    <property type="match status" value="3"/>
</dbReference>
<keyword evidence="2 3" id="KW-0040">ANK repeat</keyword>
<feature type="repeat" description="ANK" evidence="3">
    <location>
        <begin position="61"/>
        <end position="88"/>
    </location>
</feature>
<dbReference type="PROSITE" id="PS50297">
    <property type="entry name" value="ANK_REP_REGION"/>
    <property type="match status" value="3"/>
</dbReference>
<feature type="non-terminal residue" evidence="4">
    <location>
        <position position="1"/>
    </location>
</feature>
<evidence type="ECO:0000256" key="2">
    <source>
        <dbReference type="ARBA" id="ARBA00023043"/>
    </source>
</evidence>
<gene>
    <name evidence="4" type="ORF">FBEOM_14547</name>
</gene>
<dbReference type="AlphaFoldDB" id="A0A9P5DLU4"/>
<evidence type="ECO:0000313" key="5">
    <source>
        <dbReference type="Proteomes" id="UP000730481"/>
    </source>
</evidence>
<dbReference type="InterPro" id="IPR002110">
    <property type="entry name" value="Ankyrin_rpt"/>
</dbReference>
<dbReference type="OrthoDB" id="426293at2759"/>
<keyword evidence="5" id="KW-1185">Reference proteome</keyword>
<dbReference type="InterPro" id="IPR036770">
    <property type="entry name" value="Ankyrin_rpt-contain_sf"/>
</dbReference>
<protein>
    <submittedName>
        <fullName evidence="4">Ankyrin</fullName>
    </submittedName>
</protein>
<name>A0A9P5DLU4_9HYPO</name>
<dbReference type="PANTHER" id="PTHR24171:SF10">
    <property type="entry name" value="ANKYRIN REPEAT DOMAIN-CONTAINING PROTEIN 29-LIKE"/>
    <property type="match status" value="1"/>
</dbReference>
<dbReference type="PANTHER" id="PTHR24171">
    <property type="entry name" value="ANKYRIN REPEAT DOMAIN-CONTAINING PROTEIN 39-RELATED"/>
    <property type="match status" value="1"/>
</dbReference>
<evidence type="ECO:0000313" key="4">
    <source>
        <dbReference type="EMBL" id="KAF4331691.1"/>
    </source>
</evidence>
<organism evidence="4 5">
    <name type="scientific">Fusarium beomiforme</name>
    <dbReference type="NCBI Taxonomy" id="44412"/>
    <lineage>
        <taxon>Eukaryota</taxon>
        <taxon>Fungi</taxon>
        <taxon>Dikarya</taxon>
        <taxon>Ascomycota</taxon>
        <taxon>Pezizomycotina</taxon>
        <taxon>Sordariomycetes</taxon>
        <taxon>Hypocreomycetidae</taxon>
        <taxon>Hypocreales</taxon>
        <taxon>Nectriaceae</taxon>
        <taxon>Fusarium</taxon>
        <taxon>Fusarium burgessii species complex</taxon>
    </lineage>
</organism>